<feature type="compositionally biased region" description="Acidic residues" evidence="1">
    <location>
        <begin position="353"/>
        <end position="370"/>
    </location>
</feature>
<evidence type="ECO:0000256" key="1">
    <source>
        <dbReference type="SAM" id="MobiDB-lite"/>
    </source>
</evidence>
<dbReference type="Pfam" id="PF13391">
    <property type="entry name" value="HNH_2"/>
    <property type="match status" value="1"/>
</dbReference>
<dbReference type="STRING" id="1081102.A0A167YPT4"/>
<dbReference type="AlphaFoldDB" id="A0A167YPT4"/>
<dbReference type="Proteomes" id="UP000076874">
    <property type="component" value="Unassembled WGS sequence"/>
</dbReference>
<keyword evidence="4" id="KW-1185">Reference proteome</keyword>
<dbReference type="InterPro" id="IPR003615">
    <property type="entry name" value="HNH_nuc"/>
</dbReference>
<feature type="region of interest" description="Disordered" evidence="1">
    <location>
        <begin position="329"/>
        <end position="455"/>
    </location>
</feature>
<gene>
    <name evidence="3" type="ORF">SPI_01127</name>
</gene>
<sequence>MAALPPFTPPAETHSLGPTPRAVRFRHPAYPDSTPDLLVLMAADGDGGLDYDLALAACCIVAGVHWDGGYLAQKALGNHDLQRVDRPHDGLLRAREYFFCVDGQDPSFKYPVVPSFHHWRFPHGGFDGVGGTPRGSLPLPWRDLRFPDFTPPRPTLKGPAAAMDRDITCRVTGHMNAVEKAHLVPEGERLWYCRRPLEVSAINDDKNILVLRKDIHHLFNTRRFTFVPKRFSTSASEAAKLVTHVLLPSGSPELIGLYHNRLPQPIYGISVECLLARFAWSIFTDEHIPFFQSDSEYTVLLWNNIKGEAETRTLKGLDVGSITRIFESTRTQSRSVNPKKRSRSTYDSTQGDSCDDCSSDEDDITSDDDGDRDRLPRDYPPRGRSLKRVWDDDHVPSVSSSFTSATQSSIAGVPTRLASQPPTPKQAGTVASPGRRPQKRMHVQPRTVYSVPQSQ</sequence>
<evidence type="ECO:0000313" key="4">
    <source>
        <dbReference type="Proteomes" id="UP000076874"/>
    </source>
</evidence>
<evidence type="ECO:0000313" key="3">
    <source>
        <dbReference type="EMBL" id="OAA66551.1"/>
    </source>
</evidence>
<accession>A0A167YPT4</accession>
<comment type="caution">
    <text evidence="3">The sequence shown here is derived from an EMBL/GenBank/DDBJ whole genome shotgun (WGS) entry which is preliminary data.</text>
</comment>
<protein>
    <recommendedName>
        <fullName evidence="2">HNH nuclease domain-containing protein</fullName>
    </recommendedName>
</protein>
<feature type="compositionally biased region" description="Basic and acidic residues" evidence="1">
    <location>
        <begin position="371"/>
        <end position="381"/>
    </location>
</feature>
<name>A0A167YPT4_9HYPO</name>
<proteinExistence type="predicted"/>
<reference evidence="3 4" key="1">
    <citation type="journal article" date="2016" name="Genome Biol. Evol.">
        <title>Divergent and convergent evolution of fungal pathogenicity.</title>
        <authorList>
            <person name="Shang Y."/>
            <person name="Xiao G."/>
            <person name="Zheng P."/>
            <person name="Cen K."/>
            <person name="Zhan S."/>
            <person name="Wang C."/>
        </authorList>
    </citation>
    <scope>NUCLEOTIDE SEQUENCE [LARGE SCALE GENOMIC DNA]</scope>
    <source>
        <strain evidence="3 4">RCEF 264</strain>
    </source>
</reference>
<feature type="domain" description="HNH nuclease" evidence="2">
    <location>
        <begin position="169"/>
        <end position="227"/>
    </location>
</feature>
<evidence type="ECO:0000259" key="2">
    <source>
        <dbReference type="Pfam" id="PF13391"/>
    </source>
</evidence>
<organism evidence="3 4">
    <name type="scientific">Niveomyces insectorum RCEF 264</name>
    <dbReference type="NCBI Taxonomy" id="1081102"/>
    <lineage>
        <taxon>Eukaryota</taxon>
        <taxon>Fungi</taxon>
        <taxon>Dikarya</taxon>
        <taxon>Ascomycota</taxon>
        <taxon>Pezizomycotina</taxon>
        <taxon>Sordariomycetes</taxon>
        <taxon>Hypocreomycetidae</taxon>
        <taxon>Hypocreales</taxon>
        <taxon>Cordycipitaceae</taxon>
        <taxon>Niveomyces</taxon>
    </lineage>
</organism>
<feature type="compositionally biased region" description="Low complexity" evidence="1">
    <location>
        <begin position="397"/>
        <end position="409"/>
    </location>
</feature>
<dbReference type="EMBL" id="AZHD01000002">
    <property type="protein sequence ID" value="OAA66551.1"/>
    <property type="molecule type" value="Genomic_DNA"/>
</dbReference>
<dbReference type="OrthoDB" id="4867969at2759"/>
<feature type="region of interest" description="Disordered" evidence="1">
    <location>
        <begin position="1"/>
        <end position="22"/>
    </location>
</feature>